<sequence>MKENGYGSDYHRLQAVYLGWLSGVALRLNKTAIVWQEAVAQGHEGLLLRNRVIAQVWYGTIFSSSMHTVKQVPAFCLHSAEKEREGGGGLKL</sequence>
<evidence type="ECO:0000313" key="2">
    <source>
        <dbReference type="Proteomes" id="UP001075354"/>
    </source>
</evidence>
<name>A0AAV7XG57_9NEOP</name>
<dbReference type="AlphaFoldDB" id="A0AAV7XG57"/>
<dbReference type="Gene3D" id="3.20.20.80">
    <property type="entry name" value="Glycosidases"/>
    <property type="match status" value="1"/>
</dbReference>
<reference evidence="1" key="1">
    <citation type="submission" date="2022-12" db="EMBL/GenBank/DDBJ databases">
        <title>Chromosome-level genome assembly of the bean flower thrips Megalurothrips usitatus.</title>
        <authorList>
            <person name="Ma L."/>
            <person name="Liu Q."/>
            <person name="Li H."/>
            <person name="Cai W."/>
        </authorList>
    </citation>
    <scope>NUCLEOTIDE SEQUENCE</scope>
    <source>
        <strain evidence="1">Cailab_2022a</strain>
    </source>
</reference>
<proteinExistence type="predicted"/>
<evidence type="ECO:0000313" key="1">
    <source>
        <dbReference type="EMBL" id="KAJ1523469.1"/>
    </source>
</evidence>
<comment type="caution">
    <text evidence="1">The sequence shown here is derived from an EMBL/GenBank/DDBJ whole genome shotgun (WGS) entry which is preliminary data.</text>
</comment>
<dbReference type="InterPro" id="IPR017853">
    <property type="entry name" value="GH"/>
</dbReference>
<dbReference type="SUPFAM" id="SSF51445">
    <property type="entry name" value="(Trans)glycosidases"/>
    <property type="match status" value="1"/>
</dbReference>
<dbReference type="EMBL" id="JAPTSV010000010">
    <property type="protein sequence ID" value="KAJ1523469.1"/>
    <property type="molecule type" value="Genomic_DNA"/>
</dbReference>
<organism evidence="1 2">
    <name type="scientific">Megalurothrips usitatus</name>
    <name type="common">bean blossom thrips</name>
    <dbReference type="NCBI Taxonomy" id="439358"/>
    <lineage>
        <taxon>Eukaryota</taxon>
        <taxon>Metazoa</taxon>
        <taxon>Ecdysozoa</taxon>
        <taxon>Arthropoda</taxon>
        <taxon>Hexapoda</taxon>
        <taxon>Insecta</taxon>
        <taxon>Pterygota</taxon>
        <taxon>Neoptera</taxon>
        <taxon>Paraneoptera</taxon>
        <taxon>Thysanoptera</taxon>
        <taxon>Terebrantia</taxon>
        <taxon>Thripoidea</taxon>
        <taxon>Thripidae</taxon>
        <taxon>Megalurothrips</taxon>
    </lineage>
</organism>
<keyword evidence="2" id="KW-1185">Reference proteome</keyword>
<gene>
    <name evidence="1" type="ORF">ONE63_001323</name>
</gene>
<protein>
    <submittedName>
        <fullName evidence="1">Uncharacterized protein</fullName>
    </submittedName>
</protein>
<dbReference type="Proteomes" id="UP001075354">
    <property type="component" value="Chromosome 10"/>
</dbReference>
<accession>A0AAV7XG57</accession>